<sequence length="81" mass="9342">MSSSCYKQGQVKMVPEEKEIPPTNSTMHANSTKTYLIIPEPQIPTEADYYSLLRLTLHLYKAFCTTVLVKKQRQLLQLKEP</sequence>
<name>A0A7J7J2Q5_BUGNE</name>
<evidence type="ECO:0000256" key="1">
    <source>
        <dbReference type="SAM" id="MobiDB-lite"/>
    </source>
</evidence>
<evidence type="ECO:0000313" key="3">
    <source>
        <dbReference type="Proteomes" id="UP000593567"/>
    </source>
</evidence>
<reference evidence="2" key="1">
    <citation type="submission" date="2020-06" db="EMBL/GenBank/DDBJ databases">
        <title>Draft genome of Bugula neritina, a colonial animal packing powerful symbionts and potential medicines.</title>
        <authorList>
            <person name="Rayko M."/>
        </authorList>
    </citation>
    <scope>NUCLEOTIDE SEQUENCE [LARGE SCALE GENOMIC DNA]</scope>
    <source>
        <strain evidence="2">Kwan_BN1</strain>
    </source>
</reference>
<feature type="region of interest" description="Disordered" evidence="1">
    <location>
        <begin position="1"/>
        <end position="27"/>
    </location>
</feature>
<keyword evidence="3" id="KW-1185">Reference proteome</keyword>
<dbReference type="AlphaFoldDB" id="A0A7J7J2Q5"/>
<protein>
    <submittedName>
        <fullName evidence="2">Uncharacterized protein</fullName>
    </submittedName>
</protein>
<gene>
    <name evidence="2" type="ORF">EB796_021218</name>
</gene>
<comment type="caution">
    <text evidence="2">The sequence shown here is derived from an EMBL/GenBank/DDBJ whole genome shotgun (WGS) entry which is preliminary data.</text>
</comment>
<dbReference type="EMBL" id="VXIV02003169">
    <property type="protein sequence ID" value="KAF6020472.1"/>
    <property type="molecule type" value="Genomic_DNA"/>
</dbReference>
<evidence type="ECO:0000313" key="2">
    <source>
        <dbReference type="EMBL" id="KAF6020472.1"/>
    </source>
</evidence>
<accession>A0A7J7J2Q5</accession>
<dbReference type="Proteomes" id="UP000593567">
    <property type="component" value="Unassembled WGS sequence"/>
</dbReference>
<proteinExistence type="predicted"/>
<organism evidence="2 3">
    <name type="scientific">Bugula neritina</name>
    <name type="common">Brown bryozoan</name>
    <name type="synonym">Sertularia neritina</name>
    <dbReference type="NCBI Taxonomy" id="10212"/>
    <lineage>
        <taxon>Eukaryota</taxon>
        <taxon>Metazoa</taxon>
        <taxon>Spiralia</taxon>
        <taxon>Lophotrochozoa</taxon>
        <taxon>Bryozoa</taxon>
        <taxon>Gymnolaemata</taxon>
        <taxon>Cheilostomatida</taxon>
        <taxon>Flustrina</taxon>
        <taxon>Buguloidea</taxon>
        <taxon>Bugulidae</taxon>
        <taxon>Bugula</taxon>
    </lineage>
</organism>